<keyword evidence="16" id="KW-1185">Reference proteome</keyword>
<dbReference type="GO" id="GO:0016887">
    <property type="term" value="F:ATP hydrolysis activity"/>
    <property type="evidence" value="ECO:0007669"/>
    <property type="project" value="InterPro"/>
</dbReference>
<accession>A0A2S7L0B4</accession>
<dbReference type="PANTHER" id="PTHR43394">
    <property type="entry name" value="ATP-DEPENDENT PERMEASE MDL1, MITOCHONDRIAL"/>
    <property type="match status" value="1"/>
</dbReference>
<dbReference type="InterPro" id="IPR003593">
    <property type="entry name" value="AAA+_ATPase"/>
</dbReference>
<evidence type="ECO:0000256" key="8">
    <source>
        <dbReference type="ARBA" id="ARBA00022989"/>
    </source>
</evidence>
<evidence type="ECO:0000259" key="14">
    <source>
        <dbReference type="PROSITE" id="PS50990"/>
    </source>
</evidence>
<dbReference type="Pfam" id="PF00005">
    <property type="entry name" value="ABC_tran"/>
    <property type="match status" value="1"/>
</dbReference>
<dbReference type="PANTHER" id="PTHR43394:SF1">
    <property type="entry name" value="ATP-BINDING CASSETTE SUB-FAMILY B MEMBER 10, MITOCHONDRIAL"/>
    <property type="match status" value="1"/>
</dbReference>
<evidence type="ECO:0000256" key="9">
    <source>
        <dbReference type="ARBA" id="ARBA00023136"/>
    </source>
</evidence>
<dbReference type="Gene3D" id="3.90.70.10">
    <property type="entry name" value="Cysteine proteinases"/>
    <property type="match status" value="1"/>
</dbReference>
<feature type="coiled-coil region" evidence="10">
    <location>
        <begin position="95"/>
        <end position="122"/>
    </location>
</feature>
<evidence type="ECO:0000313" key="16">
    <source>
        <dbReference type="Proteomes" id="UP000239522"/>
    </source>
</evidence>
<dbReference type="GO" id="GO:0005886">
    <property type="term" value="C:plasma membrane"/>
    <property type="evidence" value="ECO:0007669"/>
    <property type="project" value="UniProtKB-SubCell"/>
</dbReference>
<dbReference type="Pfam" id="PF00664">
    <property type="entry name" value="ABC_membrane"/>
    <property type="match status" value="1"/>
</dbReference>
<dbReference type="CDD" id="cd18571">
    <property type="entry name" value="ABC_6TM_peptidase_like"/>
    <property type="match status" value="1"/>
</dbReference>
<keyword evidence="8 11" id="KW-1133">Transmembrane helix</keyword>
<dbReference type="PROSITE" id="PS50990">
    <property type="entry name" value="PEPTIDASE_C39"/>
    <property type="match status" value="1"/>
</dbReference>
<dbReference type="PROSITE" id="PS50893">
    <property type="entry name" value="ABC_TRANSPORTER_2"/>
    <property type="match status" value="1"/>
</dbReference>
<evidence type="ECO:0000256" key="2">
    <source>
        <dbReference type="ARBA" id="ARBA00022448"/>
    </source>
</evidence>
<dbReference type="EMBL" id="MQUA01000013">
    <property type="protein sequence ID" value="PQB08359.1"/>
    <property type="molecule type" value="Genomic_DNA"/>
</dbReference>
<dbReference type="GO" id="GO:0008233">
    <property type="term" value="F:peptidase activity"/>
    <property type="evidence" value="ECO:0007669"/>
    <property type="project" value="InterPro"/>
</dbReference>
<keyword evidence="3" id="KW-1003">Cell membrane</keyword>
<dbReference type="OrthoDB" id="1291564at2"/>
<dbReference type="GO" id="GO:0006508">
    <property type="term" value="P:proteolysis"/>
    <property type="evidence" value="ECO:0007669"/>
    <property type="project" value="InterPro"/>
</dbReference>
<evidence type="ECO:0000256" key="1">
    <source>
        <dbReference type="ARBA" id="ARBA00004651"/>
    </source>
</evidence>
<evidence type="ECO:0000256" key="11">
    <source>
        <dbReference type="SAM" id="Phobius"/>
    </source>
</evidence>
<dbReference type="CDD" id="cd02418">
    <property type="entry name" value="Peptidase_C39B"/>
    <property type="match status" value="1"/>
</dbReference>
<keyword evidence="4 11" id="KW-0812">Transmembrane</keyword>
<evidence type="ECO:0000313" key="15">
    <source>
        <dbReference type="EMBL" id="PQB08359.1"/>
    </source>
</evidence>
<keyword evidence="2" id="KW-0813">Transport</keyword>
<dbReference type="AlphaFoldDB" id="A0A2S7L0B4"/>
<proteinExistence type="predicted"/>
<dbReference type="InterPro" id="IPR011527">
    <property type="entry name" value="ABC1_TM_dom"/>
</dbReference>
<feature type="transmembrane region" description="Helical" evidence="11">
    <location>
        <begin position="351"/>
        <end position="370"/>
    </location>
</feature>
<dbReference type="Proteomes" id="UP000239522">
    <property type="component" value="Unassembled WGS sequence"/>
</dbReference>
<feature type="transmembrane region" description="Helical" evidence="11">
    <location>
        <begin position="322"/>
        <end position="345"/>
    </location>
</feature>
<evidence type="ECO:0000259" key="13">
    <source>
        <dbReference type="PROSITE" id="PS50929"/>
    </source>
</evidence>
<feature type="domain" description="Peptidase C39" evidence="14">
    <location>
        <begin position="9"/>
        <end position="132"/>
    </location>
</feature>
<dbReference type="SUPFAM" id="SSF90123">
    <property type="entry name" value="ABC transporter transmembrane region"/>
    <property type="match status" value="1"/>
</dbReference>
<feature type="transmembrane region" description="Helical" evidence="11">
    <location>
        <begin position="211"/>
        <end position="232"/>
    </location>
</feature>
<dbReference type="FunFam" id="3.40.50.300:FF:000299">
    <property type="entry name" value="ABC transporter ATP-binding protein/permease"/>
    <property type="match status" value="1"/>
</dbReference>
<keyword evidence="7 15" id="KW-0067">ATP-binding</keyword>
<comment type="caution">
    <text evidence="15">The sequence shown here is derived from an EMBL/GenBank/DDBJ whole genome shotgun (WGS) entry which is preliminary data.</text>
</comment>
<dbReference type="Gene3D" id="1.20.1560.10">
    <property type="entry name" value="ABC transporter type 1, transmembrane domain"/>
    <property type="match status" value="1"/>
</dbReference>
<name>A0A2S7L0B4_9FLAO</name>
<dbReference type="InterPro" id="IPR036640">
    <property type="entry name" value="ABC1_TM_sf"/>
</dbReference>
<dbReference type="Pfam" id="PF03412">
    <property type="entry name" value="Peptidase_C39"/>
    <property type="match status" value="1"/>
</dbReference>
<dbReference type="SMART" id="SM00382">
    <property type="entry name" value="AAA"/>
    <property type="match status" value="1"/>
</dbReference>
<reference evidence="15 16" key="1">
    <citation type="submission" date="2016-11" db="EMBL/GenBank/DDBJ databases">
        <title>Trade-off between light-utilization and light-protection in marine flavobacteria.</title>
        <authorList>
            <person name="Kumagai Y."/>
        </authorList>
    </citation>
    <scope>NUCLEOTIDE SEQUENCE [LARGE SCALE GENOMIC DNA]</scope>
    <source>
        <strain evidence="15 16">ATCC 700397</strain>
    </source>
</reference>
<evidence type="ECO:0000256" key="6">
    <source>
        <dbReference type="ARBA" id="ARBA00022801"/>
    </source>
</evidence>
<dbReference type="InterPro" id="IPR039421">
    <property type="entry name" value="Type_1_exporter"/>
</dbReference>
<dbReference type="PROSITE" id="PS50929">
    <property type="entry name" value="ABC_TM1F"/>
    <property type="match status" value="1"/>
</dbReference>
<feature type="transmembrane region" description="Helical" evidence="11">
    <location>
        <begin position="247"/>
        <end position="266"/>
    </location>
</feature>
<dbReference type="GO" id="GO:0005524">
    <property type="term" value="F:ATP binding"/>
    <property type="evidence" value="ECO:0007669"/>
    <property type="project" value="UniProtKB-KW"/>
</dbReference>
<dbReference type="SUPFAM" id="SSF52540">
    <property type="entry name" value="P-loop containing nucleoside triphosphate hydrolases"/>
    <property type="match status" value="1"/>
</dbReference>
<evidence type="ECO:0000256" key="3">
    <source>
        <dbReference type="ARBA" id="ARBA00022475"/>
    </source>
</evidence>
<organism evidence="15 16">
    <name type="scientific">Polaribacter filamentus</name>
    <dbReference type="NCBI Taxonomy" id="53483"/>
    <lineage>
        <taxon>Bacteria</taxon>
        <taxon>Pseudomonadati</taxon>
        <taxon>Bacteroidota</taxon>
        <taxon>Flavobacteriia</taxon>
        <taxon>Flavobacteriales</taxon>
        <taxon>Flavobacteriaceae</taxon>
    </lineage>
</organism>
<dbReference type="GO" id="GO:0015421">
    <property type="term" value="F:ABC-type oligopeptide transporter activity"/>
    <property type="evidence" value="ECO:0007669"/>
    <property type="project" value="TreeGrafter"/>
</dbReference>
<keyword evidence="10" id="KW-0175">Coiled coil</keyword>
<keyword evidence="6" id="KW-0378">Hydrolase</keyword>
<protein>
    <submittedName>
        <fullName evidence="15">ABC transporter ATP-binding protein</fullName>
    </submittedName>
</protein>
<evidence type="ECO:0000259" key="12">
    <source>
        <dbReference type="PROSITE" id="PS50893"/>
    </source>
</evidence>
<keyword evidence="9 11" id="KW-0472">Membrane</keyword>
<dbReference type="Gene3D" id="3.40.50.300">
    <property type="entry name" value="P-loop containing nucleotide triphosphate hydrolases"/>
    <property type="match status" value="1"/>
</dbReference>
<comment type="subcellular location">
    <subcellularLocation>
        <location evidence="1">Cell membrane</location>
        <topology evidence="1">Multi-pass membrane protein</topology>
    </subcellularLocation>
</comment>
<evidence type="ECO:0000256" key="4">
    <source>
        <dbReference type="ARBA" id="ARBA00022692"/>
    </source>
</evidence>
<keyword evidence="5" id="KW-0547">Nucleotide-binding</keyword>
<sequence length="769" mass="87597">MKKPPHYKQSDQKDCGPTCLKIITKHFGKTIAIQELRKLTETTRAGSSLLGLSDAAEKLGFRSLGVKISLEKLLEAPLPCILHWNKNHYVVLYKITNTKLRKKNYEKRITNYEKRITNYELGNKNSFNKYKKETVFHISDPAHGLLKYNQTAFIKHWIGNNANENTEEGVALLVEPTPKFLLSPTLSEGKGAEKSLGFSFLFKYLFRYKRFLAQIIIGLLAGSLLQLIFPFLTQSIVDVGIKNQDIHFIYLILFAQLALFLGKTAVEIIRGWILLHLSTRINISLVSDFFIKLMNLPIAFFDTRMTGDILQRINDHKRIERILTTSSLNVLFSMMNLIIFSFVLAYYNWQIFAIFLVGSVLYFLWITLFLKKRRDLDYKQFSQVSQEQSKVIELINGMQEIKLHNAEKQKRWSWEYLQARLFKISMEGLALEQYQNVGSGFINELKNILITVLAAKLVIDGEITLGMMLAITYIVGQLNSPIAQLIGFVRELQDAKISLERLSEIHEKEDEEPENKERISEIPKNSTIHLNKVSYRYIGSDQMVLKELDLEIPANKITAIVGTSGSGKTTLMKLLLKFYDPNSGGILLGNYDLKSVSQKTWRSQCGVVMQEGYIFSDTIANNIAVGVDYVDKKKLAHAVDVANIKEFIESLPLSYNTKIGMEGVGLSTGQKQRLLIARAVYKNPKYLFFDEATSALDANNEKVIMEKLNTFFEDKTVVVIAHRLSTVKNADQIVVLDKGKIVEVGNHQSLIKEKGSYYHLVKNQLELGS</sequence>
<dbReference type="InterPro" id="IPR003439">
    <property type="entry name" value="ABC_transporter-like_ATP-bd"/>
</dbReference>
<evidence type="ECO:0000256" key="7">
    <source>
        <dbReference type="ARBA" id="ARBA00022840"/>
    </source>
</evidence>
<dbReference type="RefSeq" id="WP_104810560.1">
    <property type="nucleotide sequence ID" value="NZ_MQUA01000013.1"/>
</dbReference>
<dbReference type="InterPro" id="IPR027417">
    <property type="entry name" value="P-loop_NTPase"/>
</dbReference>
<feature type="domain" description="ABC transporter" evidence="12">
    <location>
        <begin position="528"/>
        <end position="763"/>
    </location>
</feature>
<evidence type="ECO:0000256" key="5">
    <source>
        <dbReference type="ARBA" id="ARBA00022741"/>
    </source>
</evidence>
<evidence type="ECO:0000256" key="10">
    <source>
        <dbReference type="SAM" id="Coils"/>
    </source>
</evidence>
<feature type="domain" description="ABC transmembrane type-1" evidence="13">
    <location>
        <begin position="215"/>
        <end position="494"/>
    </location>
</feature>
<dbReference type="InterPro" id="IPR005074">
    <property type="entry name" value="Peptidase_C39"/>
</dbReference>
<gene>
    <name evidence="15" type="ORF">BST83_15415</name>
</gene>